<comment type="caution">
    <text evidence="7">The sequence shown here is derived from an EMBL/GenBank/DDBJ whole genome shotgun (WGS) entry which is preliminary data.</text>
</comment>
<evidence type="ECO:0000313" key="8">
    <source>
        <dbReference type="Proteomes" id="UP000612361"/>
    </source>
</evidence>
<evidence type="ECO:0000256" key="4">
    <source>
        <dbReference type="ARBA" id="ARBA00022989"/>
    </source>
</evidence>
<dbReference type="Proteomes" id="UP000612361">
    <property type="component" value="Unassembled WGS sequence"/>
</dbReference>
<proteinExistence type="predicted"/>
<protein>
    <submittedName>
        <fullName evidence="7">ATP synthase subunit I</fullName>
    </submittedName>
</protein>
<dbReference type="Pfam" id="PF03899">
    <property type="entry name" value="ATP-synt_I"/>
    <property type="match status" value="1"/>
</dbReference>
<evidence type="ECO:0000256" key="5">
    <source>
        <dbReference type="ARBA" id="ARBA00023136"/>
    </source>
</evidence>
<dbReference type="EMBL" id="JACOGG010000001">
    <property type="protein sequence ID" value="MBC3934035.1"/>
    <property type="molecule type" value="Genomic_DNA"/>
</dbReference>
<comment type="subcellular location">
    <subcellularLocation>
        <location evidence="1">Cell membrane</location>
        <topology evidence="1">Multi-pass membrane protein</topology>
    </subcellularLocation>
</comment>
<keyword evidence="5 6" id="KW-0472">Membrane</keyword>
<name>A0A923I7F3_9BURK</name>
<feature type="transmembrane region" description="Helical" evidence="6">
    <location>
        <begin position="63"/>
        <end position="85"/>
    </location>
</feature>
<dbReference type="AlphaFoldDB" id="A0A923I7F3"/>
<dbReference type="GO" id="GO:0005886">
    <property type="term" value="C:plasma membrane"/>
    <property type="evidence" value="ECO:0007669"/>
    <property type="project" value="UniProtKB-SubCell"/>
</dbReference>
<keyword evidence="2" id="KW-1003">Cell membrane</keyword>
<organism evidence="7 8">
    <name type="scientific">Undibacterium rugosum</name>
    <dbReference type="NCBI Taxonomy" id="2762291"/>
    <lineage>
        <taxon>Bacteria</taxon>
        <taxon>Pseudomonadati</taxon>
        <taxon>Pseudomonadota</taxon>
        <taxon>Betaproteobacteria</taxon>
        <taxon>Burkholderiales</taxon>
        <taxon>Oxalobacteraceae</taxon>
        <taxon>Undibacterium</taxon>
    </lineage>
</organism>
<evidence type="ECO:0000256" key="3">
    <source>
        <dbReference type="ARBA" id="ARBA00022692"/>
    </source>
</evidence>
<keyword evidence="4 6" id="KW-1133">Transmembrane helix</keyword>
<gene>
    <name evidence="7" type="ORF">H8K47_01560</name>
</gene>
<feature type="transmembrane region" description="Helical" evidence="6">
    <location>
        <begin position="29"/>
        <end position="51"/>
    </location>
</feature>
<evidence type="ECO:0000256" key="2">
    <source>
        <dbReference type="ARBA" id="ARBA00022475"/>
    </source>
</evidence>
<feature type="transmembrane region" description="Helical" evidence="6">
    <location>
        <begin position="91"/>
        <end position="110"/>
    </location>
</feature>
<reference evidence="7" key="1">
    <citation type="submission" date="2020-08" db="EMBL/GenBank/DDBJ databases">
        <title>Novel species isolated from subtropical streams in China.</title>
        <authorList>
            <person name="Lu H."/>
        </authorList>
    </citation>
    <scope>NUCLEOTIDE SEQUENCE</scope>
    <source>
        <strain evidence="7">CY7W</strain>
    </source>
</reference>
<accession>A0A923I7F3</accession>
<keyword evidence="3 6" id="KW-0812">Transmembrane</keyword>
<evidence type="ECO:0000256" key="1">
    <source>
        <dbReference type="ARBA" id="ARBA00004651"/>
    </source>
</evidence>
<evidence type="ECO:0000256" key="6">
    <source>
        <dbReference type="SAM" id="Phobius"/>
    </source>
</evidence>
<dbReference type="RefSeq" id="WP_186879657.1">
    <property type="nucleotide sequence ID" value="NZ_JACOGG010000001.1"/>
</dbReference>
<evidence type="ECO:0000313" key="7">
    <source>
        <dbReference type="EMBL" id="MBC3934035.1"/>
    </source>
</evidence>
<keyword evidence="8" id="KW-1185">Reference proteome</keyword>
<dbReference type="InterPro" id="IPR005598">
    <property type="entry name" value="ATP_synth_I"/>
</dbReference>
<sequence>MARIVLLQLATAFIVALLAGISGKVTLVLSALAGGLCCALPNAFFALRLFIGTKKPGGANPATFFVGEFIKIFLTLALMGAFVYWYRDVNWPAFLIAFIVVLKSYFILLFRQRP</sequence>